<evidence type="ECO:0000313" key="7">
    <source>
        <dbReference type="EMBL" id="OYN85422.1"/>
    </source>
</evidence>
<evidence type="ECO:0000313" key="8">
    <source>
        <dbReference type="Proteomes" id="UP000216533"/>
    </source>
</evidence>
<dbReference type="EC" id="4.4.1.13" evidence="2"/>
<dbReference type="Proteomes" id="UP000216533">
    <property type="component" value="Unassembled WGS sequence"/>
</dbReference>
<evidence type="ECO:0000256" key="5">
    <source>
        <dbReference type="ARBA" id="ARBA00037974"/>
    </source>
</evidence>
<dbReference type="AlphaFoldDB" id="A0A255E7R3"/>
<evidence type="ECO:0000259" key="6">
    <source>
        <dbReference type="Pfam" id="PF00155"/>
    </source>
</evidence>
<gene>
    <name evidence="7" type="ORF">CGZ92_10485</name>
</gene>
<dbReference type="Gene3D" id="3.40.640.10">
    <property type="entry name" value="Type I PLP-dependent aspartate aminotransferase-like (Major domain)"/>
    <property type="match status" value="1"/>
</dbReference>
<dbReference type="GO" id="GO:0030170">
    <property type="term" value="F:pyridoxal phosphate binding"/>
    <property type="evidence" value="ECO:0007669"/>
    <property type="project" value="InterPro"/>
</dbReference>
<dbReference type="Pfam" id="PF00155">
    <property type="entry name" value="Aminotran_1_2"/>
    <property type="match status" value="1"/>
</dbReference>
<dbReference type="SUPFAM" id="SSF53383">
    <property type="entry name" value="PLP-dependent transferases"/>
    <property type="match status" value="1"/>
</dbReference>
<evidence type="ECO:0000256" key="4">
    <source>
        <dbReference type="ARBA" id="ARBA00023239"/>
    </source>
</evidence>
<comment type="similarity">
    <text evidence="5">Belongs to the class-II pyridoxal-phosphate-dependent aminotransferase family. MalY/PatB cystathionine beta-lyase subfamily.</text>
</comment>
<dbReference type="InterPro" id="IPR051798">
    <property type="entry name" value="Class-II_PLP-Dep_Aminotrans"/>
</dbReference>
<comment type="cofactor">
    <cofactor evidence="1">
        <name>pyridoxal 5'-phosphate</name>
        <dbReference type="ChEBI" id="CHEBI:597326"/>
    </cofactor>
</comment>
<evidence type="ECO:0000256" key="3">
    <source>
        <dbReference type="ARBA" id="ARBA00022898"/>
    </source>
</evidence>
<dbReference type="Gene3D" id="3.90.1150.10">
    <property type="entry name" value="Aspartate Aminotransferase, domain 1"/>
    <property type="match status" value="1"/>
</dbReference>
<name>A0A255E7R3_9ACTN</name>
<accession>A0A255E7R3</accession>
<proteinExistence type="inferred from homology"/>
<evidence type="ECO:0000256" key="1">
    <source>
        <dbReference type="ARBA" id="ARBA00001933"/>
    </source>
</evidence>
<dbReference type="InterPro" id="IPR015424">
    <property type="entry name" value="PyrdxlP-dep_Trfase"/>
</dbReference>
<comment type="caution">
    <text evidence="7">The sequence shown here is derived from an EMBL/GenBank/DDBJ whole genome shotgun (WGS) entry which is preliminary data.</text>
</comment>
<evidence type="ECO:0000256" key="2">
    <source>
        <dbReference type="ARBA" id="ARBA00012224"/>
    </source>
</evidence>
<dbReference type="EMBL" id="NMVI01000025">
    <property type="protein sequence ID" value="OYN85422.1"/>
    <property type="molecule type" value="Genomic_DNA"/>
</dbReference>
<sequence>MKWRAYPPDVLPLFVAESDARPAPAVVEAVNRAMALGDTGYPIGQRYEAAMASFAHDRWGWDFDPATQAVPVPDVMQGIVAVLDHLGQPGAPVVINPPVYPQFYKYLEWAGRPIIEVPLTAEGRLDFDGLGRAFSGEGGAKPDAFLLCNPHNPHGTLATREELTALVALAQQHGVRLVSDEIHGPLVLPGHQLVPLLSIEGITNAVTVTSASKSWNLAGLKGALAIGSPDVAERLFTLPDEVTHSISHIGVIAHEAALDHGREWLDEMLAEVVANQKLLVSLLAEQVPAVAYAPGPSTYLAWVDCSALGLPDPGEHFLTHGKVAFNNGGPFGPGGEQFVRINLATSPEIITEAVRRMASTLGS</sequence>
<organism evidence="7 8">
    <name type="scientific">Parenemella sanctibonifatiensis</name>
    <dbReference type="NCBI Taxonomy" id="2016505"/>
    <lineage>
        <taxon>Bacteria</taxon>
        <taxon>Bacillati</taxon>
        <taxon>Actinomycetota</taxon>
        <taxon>Actinomycetes</taxon>
        <taxon>Propionibacteriales</taxon>
        <taxon>Propionibacteriaceae</taxon>
        <taxon>Parenemella</taxon>
    </lineage>
</organism>
<reference evidence="7 8" key="1">
    <citation type="submission" date="2017-07" db="EMBL/GenBank/DDBJ databases">
        <title>Draft whole genome sequences of clinical Proprionibacteriaceae strains.</title>
        <authorList>
            <person name="Bernier A.-M."/>
            <person name="Bernard K."/>
            <person name="Domingo M.-C."/>
        </authorList>
    </citation>
    <scope>NUCLEOTIDE SEQUENCE [LARGE SCALE GENOMIC DNA]</scope>
    <source>
        <strain evidence="7 8">NML 160184</strain>
    </source>
</reference>
<keyword evidence="4 7" id="KW-0456">Lyase</keyword>
<protein>
    <recommendedName>
        <fullName evidence="2">cysteine-S-conjugate beta-lyase</fullName>
        <ecNumber evidence="2">4.4.1.13</ecNumber>
    </recommendedName>
</protein>
<dbReference type="PANTHER" id="PTHR43525:SF2">
    <property type="entry name" value="CYSTATHIONINE BETA-LYASE-RELATED"/>
    <property type="match status" value="1"/>
</dbReference>
<dbReference type="InterPro" id="IPR015421">
    <property type="entry name" value="PyrdxlP-dep_Trfase_major"/>
</dbReference>
<keyword evidence="3" id="KW-0663">Pyridoxal phosphate</keyword>
<dbReference type="InterPro" id="IPR015422">
    <property type="entry name" value="PyrdxlP-dep_Trfase_small"/>
</dbReference>
<dbReference type="InterPro" id="IPR004839">
    <property type="entry name" value="Aminotransferase_I/II_large"/>
</dbReference>
<dbReference type="CDD" id="cd00609">
    <property type="entry name" value="AAT_like"/>
    <property type="match status" value="1"/>
</dbReference>
<dbReference type="PANTHER" id="PTHR43525">
    <property type="entry name" value="PROTEIN MALY"/>
    <property type="match status" value="1"/>
</dbReference>
<feature type="domain" description="Aminotransferase class I/classII large" evidence="6">
    <location>
        <begin position="22"/>
        <end position="356"/>
    </location>
</feature>
<dbReference type="GO" id="GO:0047804">
    <property type="term" value="F:cysteine-S-conjugate beta-lyase activity"/>
    <property type="evidence" value="ECO:0007669"/>
    <property type="project" value="UniProtKB-EC"/>
</dbReference>